<evidence type="ECO:0000256" key="2">
    <source>
        <dbReference type="ARBA" id="ARBA00022525"/>
    </source>
</evidence>
<dbReference type="InterPro" id="IPR003587">
    <property type="entry name" value="Hint_dom_N"/>
</dbReference>
<keyword evidence="3" id="KW-0677">Repeat</keyword>
<keyword evidence="4" id="KW-0843">Virulence</keyword>
<evidence type="ECO:0000259" key="7">
    <source>
        <dbReference type="PROSITE" id="PS01159"/>
    </source>
</evidence>
<keyword evidence="9" id="KW-1185">Reference proteome</keyword>
<feature type="region of interest" description="Disordered" evidence="5">
    <location>
        <begin position="39"/>
        <end position="104"/>
    </location>
</feature>
<evidence type="ECO:0000313" key="8">
    <source>
        <dbReference type="EMBL" id="TQJ04840.1"/>
    </source>
</evidence>
<dbReference type="CDD" id="cd00081">
    <property type="entry name" value="Hint"/>
    <property type="match status" value="1"/>
</dbReference>
<sequence length="2055" mass="223344">MRPLRRDNRRRAVGRKRAVALAAVIAANVLVAVSAPSVATAAGGPSVPLPDTDSVPVSEQSMEPRLPDEVSRDALHGDQPAGDPGGGNAGSGTHTATSLSPSATWDVSAQTGSFAWSYPLRVPPAPGELTPELALSYSSSKVDGLTSASNTQASWVGDGWSFWPGFIERSYGSCAEDLPGEPKDNPFDLCWRSDNAMLSFGGSGSRLIRDEGTGVWRPEQDDGSRIERLTGAGNGDNNGEYWKVTDTEGTQYFYGSKSAAKSTWTVPVYGDDAGEPCHAGGFDDSFCTQAYRWNLDKVIDANGNMITYTYQTESNKYGRNKNDTPTSYVRGGWLERIEYGLRAGEPTPASGRVLLSTADRCVPGSTCTPDKEENWPEVPWRLNCDGDTCEDYQQSPSFWSTKRLSKITTQVRQDDGYRDVDSWTLRHEYPDPGDGEKPALWLAGVTHTGHVGGTAELPEVTFEGVKKPNRVKAIDGHAALIRYRMNAIVSESGGVTSIKYAEPDCSADSLPDKPETNSKRCFPVTWSAPYSAERTDYFHKYVVESVTQLDRLGSSVGDVTSYEYLDGAAWHYGRSELTEDEDKTWNEFRGFGRVRIRKGSGHDGPVTLTENRYFRGLNGDKLPDGTRSVSVTDSEGGSYPDHDWLSGVQLETITYNGEGGPVVGKTITEPSWQGPTATRGDLKAYLVNTGVERTITPLETGGNRITRIETEYDDKGMPTEVDDLGEVGNPEDDLCTRTSYARNTDRWLLSFPKQTETVSAHCGATPSYPDDAVSGTRNSYDGQTFGAAPTKGNVTRTEELSERTAQEATYVTTETVSYDGYGRPAEVKDALNRSTTTEYTSTAGGPVTKTVVTNAKGHATTTTLDPAWGKPVKVVDANGNTTEVTYDALGRKTDVWLPIRLRSKHDRGSYEYSYRISRDEPSVVTTTKVGPNGFYTTSKQLYDGLLRLRQTQTPAPGGGRLLTDTRYDSAGRTYYSTKPYFNDAALDDKLWSATDAEIPGLTVQEFDGAGRVVAKVFKGGGIEKWRTEVHYGGDRVHIDPPQGGTATTIVNDARGRTIELRQYHSGSPEGDYDSTAYTHTPAGELASLTDPGGNVWRYEYDLRGRKTTIEDPDKGVTTKSYDVAGQVTTSTDARDTTLAYAYDVLGRKTALHEGSLDGPKRAEWVYDTASWGKGKLAKSIRWINGEPYTKKVSVYDGLFRPLKTQVVIPESEEELAGTYTSYAAYHQDGSLRGIDYAAAGDMPTESYSTSYDDLGNPLSTSGGLNGQGITPYVTGTEYTRYGEVQRVQLGAGSKRTWLSRYYEEHTRRLARTIVDAELPQPMQSDVNYTYDPAGNITSIADTPREQQADVQCFRYDYLRRMTEAWTPNSDCAADPSTGSLGGPAPYWKSFSYDKVGNRVSATDHSADGDTVQSYTYPDGGHELNSVATEGPGGTSLQEFGYDETGNTVRRQVAGNEQDLEWDAEGNLVKTTEGEKVTEFAYDANGERLLRRTPDGATLYLPGQELSWDSASGETTTTRYYQHGSSTVAMRTDGAGVTWLLSDHQGTARFAVDAQAMQVTQRRQLPFGGRRGAEVDFPGEKGFVGGTIDESAGLVTLGARQYDPALGRFLSVDPLMDPSDPQQMHGYTYSSNNPITFSDPTGLAPRCDWHSCTGHRDPYPEANGRNERPDIKPRIGGESSPRRKSRPAAASKPSRKSSCTSVKYCGAKPSVPTVSMTPAEVAHAILDLAGLIPGLGEAADGVNCIWYGAEGDALNSSLSCAAMVPIGGMAATGGKLIGKSVDAGRGGRRAGCPGNSFVSGTMVLLADGTRKPIEDLELGDVVWASDPETGESGPRRVVATHVGRDRKDLVEITVDVDRGDKTGTIVATKDHPFWVDEHGGLIAVSSVDAVTSGTNDDWVTAAELDPGDELLTRDGEQVRVASVRRHTATRTVHNLTIEGIHTYHVLAGGPSLLVHNSNCPNGKLSDPLPRGMNNKIASAYDDVKAGRLTSHDTYAGREHRWWAGAKEYRVPGRPETERILEKELDNGVKVYGWTSTHYQKIQRFGAPHFPDSGWGK</sequence>
<dbReference type="InterPro" id="IPR001202">
    <property type="entry name" value="WW_dom"/>
</dbReference>
<dbReference type="NCBIfam" id="TIGR01643">
    <property type="entry name" value="YD_repeat_2x"/>
    <property type="match status" value="4"/>
</dbReference>
<dbReference type="InterPro" id="IPR050708">
    <property type="entry name" value="T6SS_VgrG/RHS"/>
</dbReference>
<proteinExistence type="predicted"/>
<feature type="compositionally biased region" description="Basic and acidic residues" evidence="5">
    <location>
        <begin position="65"/>
        <end position="76"/>
    </location>
</feature>
<dbReference type="PANTHER" id="PTHR32305">
    <property type="match status" value="1"/>
</dbReference>
<gene>
    <name evidence="8" type="ORF">FB471_4649</name>
</gene>
<accession>A0A542DP22</accession>
<dbReference type="InterPro" id="IPR056823">
    <property type="entry name" value="TEN-like_YD-shell"/>
</dbReference>
<dbReference type="GO" id="GO:0005737">
    <property type="term" value="C:cytoplasm"/>
    <property type="evidence" value="ECO:0007669"/>
    <property type="project" value="InterPro"/>
</dbReference>
<evidence type="ECO:0000313" key="9">
    <source>
        <dbReference type="Proteomes" id="UP000320876"/>
    </source>
</evidence>
<evidence type="ECO:0000256" key="5">
    <source>
        <dbReference type="SAM" id="MobiDB-lite"/>
    </source>
</evidence>
<dbReference type="Gene3D" id="2.180.10.10">
    <property type="entry name" value="RHS repeat-associated core"/>
    <property type="match status" value="2"/>
</dbReference>
<dbReference type="InterPro" id="IPR022385">
    <property type="entry name" value="Rhs_assc_core"/>
</dbReference>
<dbReference type="Pfam" id="PF07591">
    <property type="entry name" value="PT-HINT"/>
    <property type="match status" value="1"/>
</dbReference>
<dbReference type="InterPro" id="IPR006530">
    <property type="entry name" value="YD"/>
</dbReference>
<dbReference type="PROSITE" id="PS01159">
    <property type="entry name" value="WW_DOMAIN_1"/>
    <property type="match status" value="1"/>
</dbReference>
<dbReference type="PANTHER" id="PTHR32305:SF17">
    <property type="entry name" value="TRNA NUCLEASE WAPA"/>
    <property type="match status" value="1"/>
</dbReference>
<dbReference type="Gene3D" id="2.170.16.10">
    <property type="entry name" value="Hedgehog/Intein (Hint) domain"/>
    <property type="match status" value="1"/>
</dbReference>
<dbReference type="Proteomes" id="UP000320876">
    <property type="component" value="Unassembled WGS sequence"/>
</dbReference>
<dbReference type="Pfam" id="PF05593">
    <property type="entry name" value="RHS_repeat"/>
    <property type="match status" value="2"/>
</dbReference>
<dbReference type="GO" id="GO:0005576">
    <property type="term" value="C:extracellular region"/>
    <property type="evidence" value="ECO:0007669"/>
    <property type="project" value="UniProtKB-SubCell"/>
</dbReference>
<feature type="compositionally biased region" description="Low complexity" evidence="5">
    <location>
        <begin position="1686"/>
        <end position="1697"/>
    </location>
</feature>
<dbReference type="SUPFAM" id="SSF51294">
    <property type="entry name" value="Hedgehog/intein (Hint) domain"/>
    <property type="match status" value="1"/>
</dbReference>
<dbReference type="CDD" id="cd20745">
    <property type="entry name" value="FIX_RhsA_AHH_HNH-like"/>
    <property type="match status" value="1"/>
</dbReference>
<evidence type="ECO:0000256" key="4">
    <source>
        <dbReference type="ARBA" id="ARBA00023026"/>
    </source>
</evidence>
<comment type="subcellular location">
    <subcellularLocation>
        <location evidence="1">Secreted</location>
    </subcellularLocation>
</comment>
<comment type="caution">
    <text evidence="8">The sequence shown here is derived from an EMBL/GenBank/DDBJ whole genome shotgun (WGS) entry which is preliminary data.</text>
</comment>
<dbReference type="NCBIfam" id="TIGR03696">
    <property type="entry name" value="Rhs_assc_core"/>
    <property type="match status" value="1"/>
</dbReference>
<dbReference type="InterPro" id="IPR036844">
    <property type="entry name" value="Hint_dom_sf"/>
</dbReference>
<name>A0A542DP22_AMYCI</name>
<feature type="chain" id="PRO_5021782563" evidence="6">
    <location>
        <begin position="42"/>
        <end position="2055"/>
    </location>
</feature>
<dbReference type="InterPro" id="IPR003284">
    <property type="entry name" value="Sal_SpvB"/>
</dbReference>
<dbReference type="Pfam" id="PF03534">
    <property type="entry name" value="SpvB"/>
    <property type="match status" value="1"/>
</dbReference>
<dbReference type="Pfam" id="PF25023">
    <property type="entry name" value="TEN_YD-shell"/>
    <property type="match status" value="1"/>
</dbReference>
<dbReference type="InterPro" id="IPR031325">
    <property type="entry name" value="RHS_repeat"/>
</dbReference>
<feature type="compositionally biased region" description="Polar residues" evidence="5">
    <location>
        <begin position="93"/>
        <end position="104"/>
    </location>
</feature>
<reference evidence="8 9" key="1">
    <citation type="submission" date="2019-06" db="EMBL/GenBank/DDBJ databases">
        <title>Sequencing the genomes of 1000 actinobacteria strains.</title>
        <authorList>
            <person name="Klenk H.-P."/>
        </authorList>
    </citation>
    <scope>NUCLEOTIDE SEQUENCE [LARGE SCALE GENOMIC DNA]</scope>
    <source>
        <strain evidence="8 9">DSM 45679</strain>
    </source>
</reference>
<keyword evidence="6" id="KW-0732">Signal</keyword>
<feature type="region of interest" description="Disordered" evidence="5">
    <location>
        <begin position="1654"/>
        <end position="1698"/>
    </location>
</feature>
<protein>
    <submittedName>
        <fullName evidence="8">RHS repeat-associated protein</fullName>
    </submittedName>
</protein>
<dbReference type="SMART" id="SM00306">
    <property type="entry name" value="HintN"/>
    <property type="match status" value="1"/>
</dbReference>
<organism evidence="8 9">
    <name type="scientific">Amycolatopsis cihanbeyliensis</name>
    <dbReference type="NCBI Taxonomy" id="1128664"/>
    <lineage>
        <taxon>Bacteria</taxon>
        <taxon>Bacillati</taxon>
        <taxon>Actinomycetota</taxon>
        <taxon>Actinomycetes</taxon>
        <taxon>Pseudonocardiales</taxon>
        <taxon>Pseudonocardiaceae</taxon>
        <taxon>Amycolatopsis</taxon>
    </lineage>
</organism>
<dbReference type="EMBL" id="VFML01000001">
    <property type="protein sequence ID" value="TQJ04840.1"/>
    <property type="molecule type" value="Genomic_DNA"/>
</dbReference>
<evidence type="ECO:0000256" key="1">
    <source>
        <dbReference type="ARBA" id="ARBA00004613"/>
    </source>
</evidence>
<keyword evidence="2" id="KW-0964">Secreted</keyword>
<evidence type="ECO:0000256" key="6">
    <source>
        <dbReference type="SAM" id="SignalP"/>
    </source>
</evidence>
<feature type="signal peptide" evidence="6">
    <location>
        <begin position="1"/>
        <end position="41"/>
    </location>
</feature>
<feature type="compositionally biased region" description="Basic and acidic residues" evidence="5">
    <location>
        <begin position="1654"/>
        <end position="1674"/>
    </location>
</feature>
<feature type="domain" description="WW" evidence="7">
    <location>
        <begin position="242"/>
        <end position="267"/>
    </location>
</feature>
<evidence type="ECO:0000256" key="3">
    <source>
        <dbReference type="ARBA" id="ARBA00022737"/>
    </source>
</evidence>